<protein>
    <submittedName>
        <fullName evidence="1">Uncharacterized protein</fullName>
    </submittedName>
</protein>
<proteinExistence type="predicted"/>
<dbReference type="KEGG" id="nhu:H0264_32245"/>
<dbReference type="AlphaFoldDB" id="A0A7D6VGV6"/>
<sequence>MNTPKYPIRSALVGTLAIMGVALGGTAVADIILTPAEDPAAVADDPMDDTPLGSATQSALQPLVSFSAWAEANNLPDVSPLSAAAGQTGSATLIWLPIVQGLIKVWCGAESFSGGNACETASSHNNPGPS</sequence>
<organism evidence="1 2">
    <name type="scientific">Nocardia huaxiensis</name>
    <dbReference type="NCBI Taxonomy" id="2755382"/>
    <lineage>
        <taxon>Bacteria</taxon>
        <taxon>Bacillati</taxon>
        <taxon>Actinomycetota</taxon>
        <taxon>Actinomycetes</taxon>
        <taxon>Mycobacteriales</taxon>
        <taxon>Nocardiaceae</taxon>
        <taxon>Nocardia</taxon>
    </lineage>
</organism>
<name>A0A7D6VGV6_9NOCA</name>
<evidence type="ECO:0000313" key="1">
    <source>
        <dbReference type="EMBL" id="QLY29836.1"/>
    </source>
</evidence>
<evidence type="ECO:0000313" key="2">
    <source>
        <dbReference type="Proteomes" id="UP000515512"/>
    </source>
</evidence>
<dbReference type="Proteomes" id="UP000515512">
    <property type="component" value="Chromosome"/>
</dbReference>
<keyword evidence="2" id="KW-1185">Reference proteome</keyword>
<reference evidence="1 2" key="1">
    <citation type="submission" date="2020-07" db="EMBL/GenBank/DDBJ databases">
        <authorList>
            <person name="Zhuang K."/>
            <person name="Ran Y."/>
        </authorList>
    </citation>
    <scope>NUCLEOTIDE SEQUENCE [LARGE SCALE GENOMIC DNA]</scope>
    <source>
        <strain evidence="1 2">WCH-YHL-001</strain>
    </source>
</reference>
<accession>A0A7D6VGV6</accession>
<gene>
    <name evidence="1" type="ORF">H0264_32245</name>
</gene>
<dbReference type="RefSeq" id="WP_181581040.1">
    <property type="nucleotide sequence ID" value="NZ_CP059399.1"/>
</dbReference>
<dbReference type="EMBL" id="CP059399">
    <property type="protein sequence ID" value="QLY29836.1"/>
    <property type="molecule type" value="Genomic_DNA"/>
</dbReference>